<sequence>MAGISTSSHDFHLINIKKKFKADTRDQLVFSCYENGLHEFIPYHIVI</sequence>
<dbReference type="EMBL" id="CBSX010000180">
    <property type="protein sequence ID" value="CDH07241.1"/>
    <property type="molecule type" value="Genomic_DNA"/>
</dbReference>
<proteinExistence type="predicted"/>
<dbReference type="AlphaFoldDB" id="A0A077PC60"/>
<name>A0A077PC60_XENBV</name>
<accession>A0A077PC60</accession>
<gene>
    <name evidence="1" type="ORF">XBO1_2600001</name>
</gene>
<evidence type="ECO:0000313" key="1">
    <source>
        <dbReference type="EMBL" id="CDH07241.1"/>
    </source>
</evidence>
<organism evidence="1">
    <name type="scientific">Xenorhabdus bovienii str. oregonense</name>
    <dbReference type="NCBI Taxonomy" id="1398202"/>
    <lineage>
        <taxon>Bacteria</taxon>
        <taxon>Pseudomonadati</taxon>
        <taxon>Pseudomonadota</taxon>
        <taxon>Gammaproteobacteria</taxon>
        <taxon>Enterobacterales</taxon>
        <taxon>Morganellaceae</taxon>
        <taxon>Xenorhabdus</taxon>
    </lineage>
</organism>
<reference evidence="1" key="1">
    <citation type="submission" date="2013-07" db="EMBL/GenBank/DDBJ databases">
        <title>Sub-species coevolution in mutualistic symbiosis.</title>
        <authorList>
            <person name="Murfin K."/>
            <person name="Klassen J."/>
            <person name="Lee M."/>
            <person name="Forst S."/>
            <person name="Stock P."/>
            <person name="Goodrich-Blair H."/>
        </authorList>
    </citation>
    <scope>NUCLEOTIDE SEQUENCE [LARGE SCALE GENOMIC DNA]</scope>
    <source>
        <strain evidence="1">Oregonense</strain>
    </source>
</reference>
<dbReference type="HOGENOM" id="CLU_3174877_0_0_6"/>
<dbReference type="Proteomes" id="UP000028483">
    <property type="component" value="Unassembled WGS sequence"/>
</dbReference>
<comment type="caution">
    <text evidence="1">The sequence shown here is derived from an EMBL/GenBank/DDBJ whole genome shotgun (WGS) entry which is preliminary data.</text>
</comment>
<protein>
    <recommendedName>
        <fullName evidence="2">HTH luxR-type domain-containing protein</fullName>
    </recommendedName>
</protein>
<evidence type="ECO:0008006" key="2">
    <source>
        <dbReference type="Google" id="ProtNLM"/>
    </source>
</evidence>